<accession>A0ABV8QDJ8</accession>
<keyword evidence="4" id="KW-1185">Reference proteome</keyword>
<feature type="domain" description="DUF4398" evidence="2">
    <location>
        <begin position="29"/>
        <end position="102"/>
    </location>
</feature>
<dbReference type="EMBL" id="JBHSDI010000001">
    <property type="protein sequence ID" value="MFC4257808.1"/>
    <property type="molecule type" value="Genomic_DNA"/>
</dbReference>
<organism evidence="3 4">
    <name type="scientific">Marinobacter lacisalsi</name>
    <dbReference type="NCBI Taxonomy" id="475979"/>
    <lineage>
        <taxon>Bacteria</taxon>
        <taxon>Pseudomonadati</taxon>
        <taxon>Pseudomonadota</taxon>
        <taxon>Gammaproteobacteria</taxon>
        <taxon>Pseudomonadales</taxon>
        <taxon>Marinobacteraceae</taxon>
        <taxon>Marinobacter</taxon>
    </lineage>
</organism>
<dbReference type="Pfam" id="PF14346">
    <property type="entry name" value="DUF4398"/>
    <property type="match status" value="1"/>
</dbReference>
<sequence length="120" mass="13376">MRSRVISLLLFGALITGCASDPGTKPEEEREAAYSAVRSADDAGAMDVEPSIMNTAREKLEAARKLTEEQRYTEARHLLEEATLDARLAESRTQTQQVRNELGDLQASIDSLRRNLENQQ</sequence>
<evidence type="ECO:0000313" key="3">
    <source>
        <dbReference type="EMBL" id="MFC4257808.1"/>
    </source>
</evidence>
<evidence type="ECO:0000259" key="2">
    <source>
        <dbReference type="Pfam" id="PF14346"/>
    </source>
</evidence>
<proteinExistence type="predicted"/>
<feature type="compositionally biased region" description="Basic and acidic residues" evidence="1">
    <location>
        <begin position="111"/>
        <end position="120"/>
    </location>
</feature>
<dbReference type="RefSeq" id="WP_379885066.1">
    <property type="nucleotide sequence ID" value="NZ_JBHSDI010000001.1"/>
</dbReference>
<dbReference type="InterPro" id="IPR025511">
    <property type="entry name" value="DUF4398"/>
</dbReference>
<dbReference type="Gene3D" id="1.20.1270.390">
    <property type="match status" value="1"/>
</dbReference>
<gene>
    <name evidence="3" type="ORF">ACFOZ5_02045</name>
</gene>
<dbReference type="Proteomes" id="UP001595798">
    <property type="component" value="Unassembled WGS sequence"/>
</dbReference>
<evidence type="ECO:0000256" key="1">
    <source>
        <dbReference type="SAM" id="MobiDB-lite"/>
    </source>
</evidence>
<feature type="region of interest" description="Disordered" evidence="1">
    <location>
        <begin position="90"/>
        <end position="120"/>
    </location>
</feature>
<evidence type="ECO:0000313" key="4">
    <source>
        <dbReference type="Proteomes" id="UP001595798"/>
    </source>
</evidence>
<comment type="caution">
    <text evidence="3">The sequence shown here is derived from an EMBL/GenBank/DDBJ whole genome shotgun (WGS) entry which is preliminary data.</text>
</comment>
<name>A0ABV8QDJ8_9GAMM</name>
<reference evidence="4" key="1">
    <citation type="journal article" date="2019" name="Int. J. Syst. Evol. Microbiol.">
        <title>The Global Catalogue of Microorganisms (GCM) 10K type strain sequencing project: providing services to taxonomists for standard genome sequencing and annotation.</title>
        <authorList>
            <consortium name="The Broad Institute Genomics Platform"/>
            <consortium name="The Broad Institute Genome Sequencing Center for Infectious Disease"/>
            <person name="Wu L."/>
            <person name="Ma J."/>
        </authorList>
    </citation>
    <scope>NUCLEOTIDE SEQUENCE [LARGE SCALE GENOMIC DNA]</scope>
    <source>
        <strain evidence="4">CECT 7297</strain>
    </source>
</reference>
<dbReference type="PROSITE" id="PS51257">
    <property type="entry name" value="PROKAR_LIPOPROTEIN"/>
    <property type="match status" value="1"/>
</dbReference>
<protein>
    <submittedName>
        <fullName evidence="3">DUF4398 domain-containing protein</fullName>
    </submittedName>
</protein>